<dbReference type="InterPro" id="IPR058980">
    <property type="entry name" value="Glyco_transf_N"/>
</dbReference>
<protein>
    <recommendedName>
        <fullName evidence="4">Glycosyltransferase N-terminal domain-containing protein</fullName>
    </recommendedName>
</protein>
<dbReference type="AlphaFoldDB" id="A0A9J5WIR1"/>
<dbReference type="FunFam" id="3.40.50.2000:FF:000060">
    <property type="entry name" value="Glycosyltransferase"/>
    <property type="match status" value="1"/>
</dbReference>
<dbReference type="PANTHER" id="PTHR11926">
    <property type="entry name" value="GLUCOSYL/GLUCURONOSYL TRANSFERASES"/>
    <property type="match status" value="1"/>
</dbReference>
<keyword evidence="2" id="KW-0328">Glycosyltransferase</keyword>
<evidence type="ECO:0000259" key="4">
    <source>
        <dbReference type="Pfam" id="PF26168"/>
    </source>
</evidence>
<sequence>MELKEHIQPHAVLIPVPLQGHINPFTHLAMKLASKGFTITFVNTESTHQRIAKAQSLKDDDNPFSHAEESGLDIRYARISDGFPLSFDRRANASQFMIGLTHVFQAHVDDFIENLVLSKPNPPVSCIITDSFHVWGSTIAKKYNLVNVSFWTEPATVLTVFYNTDLLKRNSHFGRHDKYDDTISYIPGIQAIKPEDLPSYCQDADPNETKYVFKCIEDAQKADIVIGNTVQELESSTILALQEQQPFYAIGPICPTNFIKKTISTNLLPATDYTNWLNNKQDGTVLYISFGSLVNLSKQDILEIAQGILISKVSFIWVLRHNILVSGERNILPLGFEEETAGRGLVVPWCSQLAILSHPSVRGFLTHCGWNSILESIWCKVPMVCFPVSGDQLTNRKLVVDDWRIGVNLCTRGLIRRELIEHLQPHAVLVPLPLQGHITPFTHLAMKLASKGFTITFVNTESTHQQIAKAHDAFPLSFDWSANASQFVEGLIHVFQAHVDDFIENLVLSKPNPPISCIIADSFHVWGSTISKKYNLVNVSFWTEPATVLTAYYHMDLLKSNGHFGCHDKCEDTIRYIPGVQAIEPTDLPSYLQDADPSTVMHRFVFKCLEDAQKADFVISNTVQELESSPISALQEKQPFYAIGPLFPTSFTKRTISTNLLPVSDYTNWLNSKQDGTVLYISFGSLANLSKQDILEIAQAILISKVSFIWVLRHNILGSEERNILPLGFEEETAGRGLVVPWCSQLAVLSHPAVGGFLTHCGWNSILESIWCKVPMVCFPILTDQFTSRKLVVDDWRIGRKEVAAENIGRKMSKSDELRKNIEKTKMILQKALSDEGSSEKNLTQFIEDMKNKILQK</sequence>
<dbReference type="Pfam" id="PF26168">
    <property type="entry name" value="Glyco_transf_N"/>
    <property type="match status" value="1"/>
</dbReference>
<evidence type="ECO:0000313" key="6">
    <source>
        <dbReference type="Proteomes" id="UP000824120"/>
    </source>
</evidence>
<comment type="caution">
    <text evidence="5">The sequence shown here is derived from an EMBL/GenBank/DDBJ whole genome shotgun (WGS) entry which is preliminary data.</text>
</comment>
<evidence type="ECO:0000256" key="3">
    <source>
        <dbReference type="ARBA" id="ARBA00022679"/>
    </source>
</evidence>
<gene>
    <name evidence="5" type="ORF">H5410_055234</name>
</gene>
<dbReference type="PANTHER" id="PTHR11926:SF774">
    <property type="entry name" value="UDP-GLYCOSYLTRANSFERASE 85A1-RELATED"/>
    <property type="match status" value="1"/>
</dbReference>
<dbReference type="InterPro" id="IPR002213">
    <property type="entry name" value="UDP_glucos_trans"/>
</dbReference>
<name>A0A9J5WIR1_SOLCO</name>
<organism evidence="5 6">
    <name type="scientific">Solanum commersonii</name>
    <name type="common">Commerson's wild potato</name>
    <name type="synonym">Commerson's nightshade</name>
    <dbReference type="NCBI Taxonomy" id="4109"/>
    <lineage>
        <taxon>Eukaryota</taxon>
        <taxon>Viridiplantae</taxon>
        <taxon>Streptophyta</taxon>
        <taxon>Embryophyta</taxon>
        <taxon>Tracheophyta</taxon>
        <taxon>Spermatophyta</taxon>
        <taxon>Magnoliopsida</taxon>
        <taxon>eudicotyledons</taxon>
        <taxon>Gunneridae</taxon>
        <taxon>Pentapetalae</taxon>
        <taxon>asterids</taxon>
        <taxon>lamiids</taxon>
        <taxon>Solanales</taxon>
        <taxon>Solanaceae</taxon>
        <taxon>Solanoideae</taxon>
        <taxon>Solaneae</taxon>
        <taxon>Solanum</taxon>
    </lineage>
</organism>
<dbReference type="FunFam" id="3.40.50.2000:FF:000056">
    <property type="entry name" value="Glycosyltransferase"/>
    <property type="match status" value="1"/>
</dbReference>
<dbReference type="CDD" id="cd03784">
    <property type="entry name" value="GT1_Gtf-like"/>
    <property type="match status" value="2"/>
</dbReference>
<dbReference type="GO" id="GO:0008194">
    <property type="term" value="F:UDP-glycosyltransferase activity"/>
    <property type="evidence" value="ECO:0007669"/>
    <property type="project" value="InterPro"/>
</dbReference>
<dbReference type="Proteomes" id="UP000824120">
    <property type="component" value="Chromosome 11"/>
</dbReference>
<evidence type="ECO:0000313" key="5">
    <source>
        <dbReference type="EMBL" id="KAG5575100.1"/>
    </source>
</evidence>
<keyword evidence="6" id="KW-1185">Reference proteome</keyword>
<dbReference type="EMBL" id="JACXVP010000011">
    <property type="protein sequence ID" value="KAG5575100.1"/>
    <property type="molecule type" value="Genomic_DNA"/>
</dbReference>
<dbReference type="GO" id="GO:0016138">
    <property type="term" value="P:glycoside biosynthetic process"/>
    <property type="evidence" value="ECO:0007669"/>
    <property type="project" value="UniProtKB-ARBA"/>
</dbReference>
<feature type="domain" description="Glycosyltransferase N-terminal" evidence="4">
    <location>
        <begin position="12"/>
        <end position="254"/>
    </location>
</feature>
<accession>A0A9J5WIR1</accession>
<dbReference type="Gene3D" id="3.40.50.2000">
    <property type="entry name" value="Glycogen Phosphorylase B"/>
    <property type="match status" value="4"/>
</dbReference>
<keyword evidence="3" id="KW-0808">Transferase</keyword>
<comment type="similarity">
    <text evidence="1">Belongs to the UDP-glycosyltransferase family.</text>
</comment>
<dbReference type="Pfam" id="PF00201">
    <property type="entry name" value="UDPGT"/>
    <property type="match status" value="2"/>
</dbReference>
<dbReference type="InterPro" id="IPR035595">
    <property type="entry name" value="UDP_glycos_trans_CS"/>
</dbReference>
<dbReference type="SUPFAM" id="SSF53756">
    <property type="entry name" value="UDP-Glycosyltransferase/glycogen phosphorylase"/>
    <property type="match status" value="2"/>
</dbReference>
<evidence type="ECO:0000256" key="2">
    <source>
        <dbReference type="ARBA" id="ARBA00022676"/>
    </source>
</evidence>
<dbReference type="PROSITE" id="PS00375">
    <property type="entry name" value="UDPGT"/>
    <property type="match status" value="2"/>
</dbReference>
<dbReference type="OrthoDB" id="5835829at2759"/>
<reference evidence="5 6" key="1">
    <citation type="submission" date="2020-09" db="EMBL/GenBank/DDBJ databases">
        <title>De no assembly of potato wild relative species, Solanum commersonii.</title>
        <authorList>
            <person name="Cho K."/>
        </authorList>
    </citation>
    <scope>NUCLEOTIDE SEQUENCE [LARGE SCALE GENOMIC DNA]</scope>
    <source>
        <strain evidence="5">LZ3.2</strain>
        <tissue evidence="5">Leaf</tissue>
    </source>
</reference>
<evidence type="ECO:0000256" key="1">
    <source>
        <dbReference type="ARBA" id="ARBA00009995"/>
    </source>
</evidence>
<proteinExistence type="inferred from homology"/>